<gene>
    <name evidence="2" type="ORF">LCGC14_2488240</name>
</gene>
<comment type="caution">
    <text evidence="2">The sequence shown here is derived from an EMBL/GenBank/DDBJ whole genome shotgun (WGS) entry which is preliminary data.</text>
</comment>
<feature type="region of interest" description="Disordered" evidence="1">
    <location>
        <begin position="211"/>
        <end position="254"/>
    </location>
</feature>
<evidence type="ECO:0000313" key="2">
    <source>
        <dbReference type="EMBL" id="KKL17168.1"/>
    </source>
</evidence>
<protein>
    <submittedName>
        <fullName evidence="2">Uncharacterized protein</fullName>
    </submittedName>
</protein>
<reference evidence="2" key="1">
    <citation type="journal article" date="2015" name="Nature">
        <title>Complex archaea that bridge the gap between prokaryotes and eukaryotes.</title>
        <authorList>
            <person name="Spang A."/>
            <person name="Saw J.H."/>
            <person name="Jorgensen S.L."/>
            <person name="Zaremba-Niedzwiedzka K."/>
            <person name="Martijn J."/>
            <person name="Lind A.E."/>
            <person name="van Eijk R."/>
            <person name="Schleper C."/>
            <person name="Guy L."/>
            <person name="Ettema T.J."/>
        </authorList>
    </citation>
    <scope>NUCLEOTIDE SEQUENCE</scope>
</reference>
<accession>A0A0F9DZA3</accession>
<name>A0A0F9DZA3_9ZZZZ</name>
<dbReference type="EMBL" id="LAZR01039368">
    <property type="protein sequence ID" value="KKL17168.1"/>
    <property type="molecule type" value="Genomic_DNA"/>
</dbReference>
<feature type="non-terminal residue" evidence="2">
    <location>
        <position position="1"/>
    </location>
</feature>
<sequence>SISIPLSEVIGNNIRTAVFNRMQELRDADTTLERIGQAFHHTYQEKVAALSKNKRLQQVAFDPEELRRTGCQVTAFEGNYLFIFPFDYHAEYIVNNGIRHELSAAHKAQIARLGGCITIEISNKNKFTFAKAKKADFTPMDHYHASHGGNCWGQITIPRTWNVTLRQVYALFKEVEGSLMTINYNSLLNRHPEGMPEASAILRDATRIGREGELRPEVADPEQPAAGVEEPEIGELGWHNQDAPRTWGRREIDA</sequence>
<proteinExistence type="predicted"/>
<organism evidence="2">
    <name type="scientific">marine sediment metagenome</name>
    <dbReference type="NCBI Taxonomy" id="412755"/>
    <lineage>
        <taxon>unclassified sequences</taxon>
        <taxon>metagenomes</taxon>
        <taxon>ecological metagenomes</taxon>
    </lineage>
</organism>
<dbReference type="AlphaFoldDB" id="A0A0F9DZA3"/>
<evidence type="ECO:0000256" key="1">
    <source>
        <dbReference type="SAM" id="MobiDB-lite"/>
    </source>
</evidence>